<keyword evidence="2" id="KW-0472">Membrane</keyword>
<accession>A0A0A3YLX6</accession>
<comment type="caution">
    <text evidence="3">The sequence shown here is derived from an EMBL/GenBank/DDBJ whole genome shotgun (WGS) entry which is preliminary data.</text>
</comment>
<feature type="region of interest" description="Disordered" evidence="1">
    <location>
        <begin position="1"/>
        <end position="42"/>
    </location>
</feature>
<dbReference type="GeneID" id="64070552"/>
<dbReference type="KEGG" id="bjp:RN69_21580"/>
<dbReference type="AlphaFoldDB" id="A0A0A3YLX6"/>
<sequence>MADERFPNDPYRPNLADDEYVRAARRDAELQADPELGEGPASSGKVALFAVAIALVLGAVFYGLNNTSTGNQASNTPATQTAQQAPPANPAAPPGMRDVTPRNNTGPGVTTGAAPSKPAAPDPAAPSEGAK</sequence>
<dbReference type="Proteomes" id="UP000030377">
    <property type="component" value="Unassembled WGS sequence"/>
</dbReference>
<dbReference type="PATRIC" id="fig|375.37.peg.3045"/>
<reference evidence="3 4" key="1">
    <citation type="submission" date="2014-09" db="EMBL/GenBank/DDBJ databases">
        <title>Draft genome of Bradyrhizobium japonicum Is-34.</title>
        <authorList>
            <person name="Tsurumaru H."/>
            <person name="Yamakawa T."/>
            <person name="Hashimoto S."/>
            <person name="Okizaki K."/>
            <person name="Kanesaki Y."/>
            <person name="Yoshikawa H."/>
            <person name="Yajima S."/>
        </authorList>
    </citation>
    <scope>NUCLEOTIDE SEQUENCE [LARGE SCALE GENOMIC DNA]</scope>
    <source>
        <strain evidence="3 4">Is-34</strain>
    </source>
</reference>
<feature type="region of interest" description="Disordered" evidence="1">
    <location>
        <begin position="65"/>
        <end position="131"/>
    </location>
</feature>
<feature type="transmembrane region" description="Helical" evidence="2">
    <location>
        <begin position="46"/>
        <end position="64"/>
    </location>
</feature>
<gene>
    <name evidence="3" type="ORF">MA20_35570</name>
</gene>
<name>A0A0A3YLX6_BRAJP</name>
<evidence type="ECO:0000256" key="2">
    <source>
        <dbReference type="SAM" id="Phobius"/>
    </source>
</evidence>
<keyword evidence="2" id="KW-0812">Transmembrane</keyword>
<evidence type="ECO:0000313" key="3">
    <source>
        <dbReference type="EMBL" id="KGT74698.1"/>
    </source>
</evidence>
<proteinExistence type="predicted"/>
<evidence type="ECO:0000313" key="4">
    <source>
        <dbReference type="Proteomes" id="UP000030377"/>
    </source>
</evidence>
<dbReference type="EMBL" id="JRPN01000028">
    <property type="protein sequence ID" value="KGT74698.1"/>
    <property type="molecule type" value="Genomic_DNA"/>
</dbReference>
<protein>
    <submittedName>
        <fullName evidence="3">Uncharacterized protein</fullName>
    </submittedName>
</protein>
<dbReference type="RefSeq" id="WP_014494549.1">
    <property type="nucleotide sequence ID" value="NZ_BJNK01000005.1"/>
</dbReference>
<evidence type="ECO:0000256" key="1">
    <source>
        <dbReference type="SAM" id="MobiDB-lite"/>
    </source>
</evidence>
<feature type="compositionally biased region" description="Low complexity" evidence="1">
    <location>
        <begin position="71"/>
        <end position="86"/>
    </location>
</feature>
<keyword evidence="2" id="KW-1133">Transmembrane helix</keyword>
<feature type="compositionally biased region" description="Basic and acidic residues" evidence="1">
    <location>
        <begin position="19"/>
        <end position="29"/>
    </location>
</feature>
<organism evidence="3 4">
    <name type="scientific">Bradyrhizobium japonicum</name>
    <dbReference type="NCBI Taxonomy" id="375"/>
    <lineage>
        <taxon>Bacteria</taxon>
        <taxon>Pseudomonadati</taxon>
        <taxon>Pseudomonadota</taxon>
        <taxon>Alphaproteobacteria</taxon>
        <taxon>Hyphomicrobiales</taxon>
        <taxon>Nitrobacteraceae</taxon>
        <taxon>Bradyrhizobium</taxon>
    </lineage>
</organism>